<sequence length="60" mass="6929">MRTPETRQVGGSDTEKAVTLDDPQVEHDAKVWRFRCRIMTAISFFTYIPFIVLIAVFAPR</sequence>
<evidence type="ECO:0000313" key="3">
    <source>
        <dbReference type="Proteomes" id="UP000054166"/>
    </source>
</evidence>
<keyword evidence="1" id="KW-0472">Membrane</keyword>
<evidence type="ECO:0000256" key="1">
    <source>
        <dbReference type="SAM" id="Phobius"/>
    </source>
</evidence>
<proteinExistence type="predicted"/>
<dbReference type="EMBL" id="KN833016">
    <property type="protein sequence ID" value="KIM78435.1"/>
    <property type="molecule type" value="Genomic_DNA"/>
</dbReference>
<name>A0A0C3F0X0_PILCF</name>
<accession>A0A0C3F0X0</accession>
<reference evidence="2 3" key="1">
    <citation type="submission" date="2014-04" db="EMBL/GenBank/DDBJ databases">
        <authorList>
            <consortium name="DOE Joint Genome Institute"/>
            <person name="Kuo A."/>
            <person name="Tarkka M."/>
            <person name="Buscot F."/>
            <person name="Kohler A."/>
            <person name="Nagy L.G."/>
            <person name="Floudas D."/>
            <person name="Copeland A."/>
            <person name="Barry K.W."/>
            <person name="Cichocki N."/>
            <person name="Veneault-Fourrey C."/>
            <person name="LaButti K."/>
            <person name="Lindquist E.A."/>
            <person name="Lipzen A."/>
            <person name="Lundell T."/>
            <person name="Morin E."/>
            <person name="Murat C."/>
            <person name="Sun H."/>
            <person name="Tunlid A."/>
            <person name="Henrissat B."/>
            <person name="Grigoriev I.V."/>
            <person name="Hibbett D.S."/>
            <person name="Martin F."/>
            <person name="Nordberg H.P."/>
            <person name="Cantor M.N."/>
            <person name="Hua S.X."/>
        </authorList>
    </citation>
    <scope>NUCLEOTIDE SEQUENCE [LARGE SCALE GENOMIC DNA]</scope>
    <source>
        <strain evidence="2 3">F 1598</strain>
    </source>
</reference>
<keyword evidence="1" id="KW-0812">Transmembrane</keyword>
<dbReference type="OrthoDB" id="3266087at2759"/>
<dbReference type="Proteomes" id="UP000054166">
    <property type="component" value="Unassembled WGS sequence"/>
</dbReference>
<dbReference type="AlphaFoldDB" id="A0A0C3F0X0"/>
<keyword evidence="1" id="KW-1133">Transmembrane helix</keyword>
<reference evidence="3" key="2">
    <citation type="submission" date="2015-01" db="EMBL/GenBank/DDBJ databases">
        <title>Evolutionary Origins and Diversification of the Mycorrhizal Mutualists.</title>
        <authorList>
            <consortium name="DOE Joint Genome Institute"/>
            <consortium name="Mycorrhizal Genomics Consortium"/>
            <person name="Kohler A."/>
            <person name="Kuo A."/>
            <person name="Nagy L.G."/>
            <person name="Floudas D."/>
            <person name="Copeland A."/>
            <person name="Barry K.W."/>
            <person name="Cichocki N."/>
            <person name="Veneault-Fourrey C."/>
            <person name="LaButti K."/>
            <person name="Lindquist E.A."/>
            <person name="Lipzen A."/>
            <person name="Lundell T."/>
            <person name="Morin E."/>
            <person name="Murat C."/>
            <person name="Riley R."/>
            <person name="Ohm R."/>
            <person name="Sun H."/>
            <person name="Tunlid A."/>
            <person name="Henrissat B."/>
            <person name="Grigoriev I.V."/>
            <person name="Hibbett D.S."/>
            <person name="Martin F."/>
        </authorList>
    </citation>
    <scope>NUCLEOTIDE SEQUENCE [LARGE SCALE GENOMIC DNA]</scope>
    <source>
        <strain evidence="3">F 1598</strain>
    </source>
</reference>
<feature type="transmembrane region" description="Helical" evidence="1">
    <location>
        <begin position="38"/>
        <end position="58"/>
    </location>
</feature>
<keyword evidence="3" id="KW-1185">Reference proteome</keyword>
<evidence type="ECO:0000313" key="2">
    <source>
        <dbReference type="EMBL" id="KIM78435.1"/>
    </source>
</evidence>
<gene>
    <name evidence="2" type="ORF">PILCRDRAFT_75448</name>
</gene>
<dbReference type="InParanoid" id="A0A0C3F0X0"/>
<organism evidence="2 3">
    <name type="scientific">Piloderma croceum (strain F 1598)</name>
    <dbReference type="NCBI Taxonomy" id="765440"/>
    <lineage>
        <taxon>Eukaryota</taxon>
        <taxon>Fungi</taxon>
        <taxon>Dikarya</taxon>
        <taxon>Basidiomycota</taxon>
        <taxon>Agaricomycotina</taxon>
        <taxon>Agaricomycetes</taxon>
        <taxon>Agaricomycetidae</taxon>
        <taxon>Atheliales</taxon>
        <taxon>Atheliaceae</taxon>
        <taxon>Piloderma</taxon>
    </lineage>
</organism>
<dbReference type="HOGENOM" id="CLU_198486_0_0_1"/>
<protein>
    <submittedName>
        <fullName evidence="2">Uncharacterized protein</fullName>
    </submittedName>
</protein>